<dbReference type="Gene3D" id="3.40.50.2000">
    <property type="entry name" value="Glycogen Phosphorylase B"/>
    <property type="match status" value="2"/>
</dbReference>
<feature type="domain" description="Glycosyltransferase family 28 N-terminal" evidence="5">
    <location>
        <begin position="103"/>
        <end position="265"/>
    </location>
</feature>
<feature type="compositionally biased region" description="Basic and acidic residues" evidence="4">
    <location>
        <begin position="643"/>
        <end position="670"/>
    </location>
</feature>
<dbReference type="GeneID" id="81369717"/>
<keyword evidence="8" id="KW-1185">Reference proteome</keyword>
<keyword evidence="2 7" id="KW-0808">Transferase</keyword>
<evidence type="ECO:0000256" key="3">
    <source>
        <dbReference type="ARBA" id="ARBA00023098"/>
    </source>
</evidence>
<dbReference type="Proteomes" id="UP001147747">
    <property type="component" value="Unassembled WGS sequence"/>
</dbReference>
<dbReference type="RefSeq" id="XP_056490039.1">
    <property type="nucleotide sequence ID" value="XM_056630737.1"/>
</dbReference>
<sequence length="896" mass="99284">MATLAESRGQSAISAEDGPRERLNAQELSHGHGTTIRDQELSTGVRVEENGRLEIDFRQHRHKPWLSTLMQHVEQSSHSDAERHPSSVTVPEDQTVFPLTLNVVIQVVGSRGDIQPFVALGQELQKHGHRVRLATHMAFRKDVINMGLEFFNIGGNPEELMAFMVQNPGLLPGMRTIRSGAIQKRRREMKTIFSGCWRSCYEAGDGTSMHHILEHVQDGAVDSCARPFIADVIIANPPGFVHLSCAEKLGVPLNMMFTMPWSPTQSFSHPLANIHSQNTKPSVANFASYGIVEVMMWEGLGDLINHFRKNELGLDPLDAIRAPSMVHLPFSRWGEPPIYIGFGSIVVDDPKRLTETLFEAVRRTGRRALISKGWSKLGCGESEVPDGIYLLESCPHDWLFRRVSCVVHHGGAGTTAAGLLFGRPTVVVPFFGDQPFWGSIVDRAGAGPPPIPFKELTAERLAEAIEEALGERTQRCAREIGENIRSEQGVRNAVQSFHRHLDIDKLKCSICPDRPAVWWLRHSHIKLSAFAASILIHTGHVKPRDVILYRAQEYDTNRDPRGPLFAGAEVLYGFMTDLVIGFARVPGQILRIVSRSQSQNLPKDYRGREWAMSHFAECLSNQQNRRDSQPATDTNGLVQSSADIHESTRDTSSRDQTLHSATDEPPREHQALPIHDSGSIHNKVSMKAGNTKAPYKGYSHVKHALSETKYRVAKSAKYALNFLLVLPTDFTLSLSKGFHNAPKLYGDKTVESIPKVIGIKSGFRAAGKEMRQGFYHGVSGLITQPTLGFRNSGSKGLVKGVGKGVGGVFFKPTAGKNMSPMWHTGVVNKIRIGLLGLVGFPLDGLQKNVRSSLSKSKSKEIIQSRITQGIEEMCTASSEEQNRVIQRWHELHSSIS</sequence>
<dbReference type="SUPFAM" id="SSF53756">
    <property type="entry name" value="UDP-Glycosyltransferase/glycogen phosphorylase"/>
    <property type="match status" value="1"/>
</dbReference>
<dbReference type="PANTHER" id="PTHR48050">
    <property type="entry name" value="STEROL 3-BETA-GLUCOSYLTRANSFERASE"/>
    <property type="match status" value="1"/>
</dbReference>
<comment type="caution">
    <text evidence="7">The sequence shown here is derived from an EMBL/GenBank/DDBJ whole genome shotgun (WGS) entry which is preliminary data.</text>
</comment>
<dbReference type="InterPro" id="IPR002213">
    <property type="entry name" value="UDP_glucos_trans"/>
</dbReference>
<feature type="region of interest" description="Disordered" evidence="4">
    <location>
        <begin position="621"/>
        <end position="682"/>
    </location>
</feature>
<feature type="domain" description="Erythromycin biosynthesis protein CIII-like C-terminal" evidence="6">
    <location>
        <begin position="382"/>
        <end position="477"/>
    </location>
</feature>
<name>A0A9W9W3Q0_9EURO</name>
<dbReference type="PANTHER" id="PTHR48050:SF13">
    <property type="entry name" value="STEROL 3-BETA-GLUCOSYLTRANSFERASE UGT80A2"/>
    <property type="match status" value="1"/>
</dbReference>
<evidence type="ECO:0000259" key="5">
    <source>
        <dbReference type="Pfam" id="PF03033"/>
    </source>
</evidence>
<evidence type="ECO:0000256" key="1">
    <source>
        <dbReference type="ARBA" id="ARBA00004184"/>
    </source>
</evidence>
<evidence type="ECO:0000256" key="4">
    <source>
        <dbReference type="SAM" id="MobiDB-lite"/>
    </source>
</evidence>
<evidence type="ECO:0000313" key="7">
    <source>
        <dbReference type="EMBL" id="KAJ5397987.1"/>
    </source>
</evidence>
<accession>A0A9W9W3Q0</accession>
<dbReference type="Pfam" id="PF06722">
    <property type="entry name" value="EryCIII-like_C"/>
    <property type="match status" value="1"/>
</dbReference>
<dbReference type="InterPro" id="IPR050426">
    <property type="entry name" value="Glycosyltransferase_28"/>
</dbReference>
<dbReference type="GO" id="GO:0016906">
    <property type="term" value="F:sterol 3-beta-glucosyltransferase activity"/>
    <property type="evidence" value="ECO:0007669"/>
    <property type="project" value="UniProtKB-ARBA"/>
</dbReference>
<dbReference type="Pfam" id="PF03033">
    <property type="entry name" value="Glyco_transf_28"/>
    <property type="match status" value="1"/>
</dbReference>
<dbReference type="GO" id="GO:0006629">
    <property type="term" value="P:lipid metabolic process"/>
    <property type="evidence" value="ECO:0007669"/>
    <property type="project" value="UniProtKB-KW"/>
</dbReference>
<reference evidence="7" key="1">
    <citation type="submission" date="2022-12" db="EMBL/GenBank/DDBJ databases">
        <authorList>
            <person name="Petersen C."/>
        </authorList>
    </citation>
    <scope>NUCLEOTIDE SEQUENCE</scope>
    <source>
        <strain evidence="7">IBT 29677</strain>
    </source>
</reference>
<gene>
    <name evidence="7" type="ORF">N7509_006100</name>
</gene>
<evidence type="ECO:0000256" key="2">
    <source>
        <dbReference type="ARBA" id="ARBA00022679"/>
    </source>
</evidence>
<dbReference type="AlphaFoldDB" id="A0A9W9W3Q0"/>
<dbReference type="OrthoDB" id="5835829at2759"/>
<dbReference type="CDD" id="cd03784">
    <property type="entry name" value="GT1_Gtf-like"/>
    <property type="match status" value="1"/>
</dbReference>
<dbReference type="FunFam" id="3.40.50.2000:FF:000009">
    <property type="entry name" value="Sterol 3-beta-glucosyltransferase UGT80A2"/>
    <property type="match status" value="1"/>
</dbReference>
<proteinExistence type="predicted"/>
<organism evidence="7 8">
    <name type="scientific">Penicillium cosmopolitanum</name>
    <dbReference type="NCBI Taxonomy" id="1131564"/>
    <lineage>
        <taxon>Eukaryota</taxon>
        <taxon>Fungi</taxon>
        <taxon>Dikarya</taxon>
        <taxon>Ascomycota</taxon>
        <taxon>Pezizomycotina</taxon>
        <taxon>Eurotiomycetes</taxon>
        <taxon>Eurotiomycetidae</taxon>
        <taxon>Eurotiales</taxon>
        <taxon>Aspergillaceae</taxon>
        <taxon>Penicillium</taxon>
    </lineage>
</organism>
<keyword evidence="3" id="KW-0443">Lipid metabolism</keyword>
<protein>
    <submittedName>
        <fullName evidence="7">UDP-glucose sterol transferase</fullName>
    </submittedName>
</protein>
<dbReference type="InterPro" id="IPR004276">
    <property type="entry name" value="GlycoTrans_28_N"/>
</dbReference>
<comment type="subcellular location">
    <subcellularLocation>
        <location evidence="1">Endomembrane system</location>
        <topology evidence="1">Peripheral membrane protein</topology>
    </subcellularLocation>
</comment>
<dbReference type="InterPro" id="IPR010610">
    <property type="entry name" value="EryCIII-like_C"/>
</dbReference>
<reference evidence="7" key="2">
    <citation type="journal article" date="2023" name="IMA Fungus">
        <title>Comparative genomic study of the Penicillium genus elucidates a diverse pangenome and 15 lateral gene transfer events.</title>
        <authorList>
            <person name="Petersen C."/>
            <person name="Sorensen T."/>
            <person name="Nielsen M.R."/>
            <person name="Sondergaard T.E."/>
            <person name="Sorensen J.L."/>
            <person name="Fitzpatrick D.A."/>
            <person name="Frisvad J.C."/>
            <person name="Nielsen K.L."/>
        </authorList>
    </citation>
    <scope>NUCLEOTIDE SEQUENCE</scope>
    <source>
        <strain evidence="7">IBT 29677</strain>
    </source>
</reference>
<evidence type="ECO:0000313" key="8">
    <source>
        <dbReference type="Proteomes" id="UP001147747"/>
    </source>
</evidence>
<dbReference type="GO" id="GO:0012505">
    <property type="term" value="C:endomembrane system"/>
    <property type="evidence" value="ECO:0007669"/>
    <property type="project" value="UniProtKB-SubCell"/>
</dbReference>
<feature type="compositionally biased region" description="Polar residues" evidence="4">
    <location>
        <begin position="621"/>
        <end position="642"/>
    </location>
</feature>
<dbReference type="GO" id="GO:0005975">
    <property type="term" value="P:carbohydrate metabolic process"/>
    <property type="evidence" value="ECO:0007669"/>
    <property type="project" value="InterPro"/>
</dbReference>
<dbReference type="EMBL" id="JAPZBU010000006">
    <property type="protein sequence ID" value="KAJ5397987.1"/>
    <property type="molecule type" value="Genomic_DNA"/>
</dbReference>
<evidence type="ECO:0000259" key="6">
    <source>
        <dbReference type="Pfam" id="PF06722"/>
    </source>
</evidence>
<dbReference type="FunFam" id="3.40.50.2000:FF:000268">
    <property type="entry name" value="Glycosyltransferase family 1 protein"/>
    <property type="match status" value="1"/>
</dbReference>
<feature type="region of interest" description="Disordered" evidence="4">
    <location>
        <begin position="1"/>
        <end position="21"/>
    </location>
</feature>